<evidence type="ECO:0000313" key="3">
    <source>
        <dbReference type="Proteomes" id="UP000095131"/>
    </source>
</evidence>
<evidence type="ECO:0008006" key="4">
    <source>
        <dbReference type="Google" id="ProtNLM"/>
    </source>
</evidence>
<feature type="transmembrane region" description="Helical" evidence="1">
    <location>
        <begin position="66"/>
        <end position="90"/>
    </location>
</feature>
<dbReference type="Pfam" id="PF11188">
    <property type="entry name" value="DUF2975"/>
    <property type="match status" value="1"/>
</dbReference>
<keyword evidence="1" id="KW-1133">Transmembrane helix</keyword>
<protein>
    <recommendedName>
        <fullName evidence="4">DUF2975 domain-containing protein</fullName>
    </recommendedName>
</protein>
<dbReference type="PATRIC" id="fig|45658.8.peg.4737"/>
<evidence type="ECO:0000256" key="1">
    <source>
        <dbReference type="SAM" id="Phobius"/>
    </source>
</evidence>
<organism evidence="2 3">
    <name type="scientific">Vibrio scophthalmi</name>
    <dbReference type="NCBI Taxonomy" id="45658"/>
    <lineage>
        <taxon>Bacteria</taxon>
        <taxon>Pseudomonadati</taxon>
        <taxon>Pseudomonadota</taxon>
        <taxon>Gammaproteobacteria</taxon>
        <taxon>Vibrionales</taxon>
        <taxon>Vibrionaceae</taxon>
        <taxon>Vibrio</taxon>
    </lineage>
</organism>
<gene>
    <name evidence="2" type="ORF">VSF3289_04731</name>
</gene>
<accession>A0A1E3WII0</accession>
<comment type="caution">
    <text evidence="2">The sequence shown here is derived from an EMBL/GenBank/DDBJ whole genome shotgun (WGS) entry which is preliminary data.</text>
</comment>
<sequence>MQKIQTYSRYIRLILLALIVITPIANLYFWLTVQSENDFLTSMGIIQLGFDISAFTQDSLTLSARLWAFTASMLPCGILMYAFGILAKLFKCYEKAEVFTLDTVRYFHNLGWVCFFWAFGNVIYSGLISVALSFNNPPGERILAISFVGLDLMSIFCGFIVLTIAWVMKEAQELADEHQHTI</sequence>
<reference evidence="2 3" key="1">
    <citation type="submission" date="2016-08" db="EMBL/GenBank/DDBJ databases">
        <title>Genome sequencing of Vibrio scophthalmi strain FP3289, an isolated from Paralichthys olivaceus.</title>
        <authorList>
            <person name="Han H.-J."/>
        </authorList>
    </citation>
    <scope>NUCLEOTIDE SEQUENCE [LARGE SCALE GENOMIC DNA]</scope>
    <source>
        <strain evidence="2 3">FP3289</strain>
    </source>
</reference>
<feature type="transmembrane region" description="Helical" evidence="1">
    <location>
        <begin position="12"/>
        <end position="31"/>
    </location>
</feature>
<keyword evidence="1" id="KW-0812">Transmembrane</keyword>
<dbReference type="OrthoDB" id="8479187at2"/>
<feature type="transmembrane region" description="Helical" evidence="1">
    <location>
        <begin position="144"/>
        <end position="168"/>
    </location>
</feature>
<name>A0A1E3WII0_9VIBR</name>
<dbReference type="Proteomes" id="UP000095131">
    <property type="component" value="Unassembled WGS sequence"/>
</dbReference>
<proteinExistence type="predicted"/>
<dbReference type="InterPro" id="IPR021354">
    <property type="entry name" value="DUF2975"/>
</dbReference>
<dbReference type="EMBL" id="MDCJ01000007">
    <property type="protein sequence ID" value="ODS05590.1"/>
    <property type="molecule type" value="Genomic_DNA"/>
</dbReference>
<dbReference type="RefSeq" id="WP_009385547.1">
    <property type="nucleotide sequence ID" value="NZ_CP134278.1"/>
</dbReference>
<feature type="transmembrane region" description="Helical" evidence="1">
    <location>
        <begin position="110"/>
        <end position="132"/>
    </location>
</feature>
<dbReference type="AlphaFoldDB" id="A0A1E3WII0"/>
<evidence type="ECO:0000313" key="2">
    <source>
        <dbReference type="EMBL" id="ODS05590.1"/>
    </source>
</evidence>
<keyword evidence="1" id="KW-0472">Membrane</keyword>